<sequence length="160" mass="17133">MAKSPEVGSPAPDFTLPAVQLVDGELVHSDLTLSAERGHPVVLAFYPGDETAVCTKQLCSYSSGFEAFTDLGATVWGISPQGIESHESFARKHQLRMPLLADTGRTAVAAYGIGLGSMLRRAVFVVDADGVLRWKHVAALGLTFRDVPTLTAQLELLKQP</sequence>
<dbReference type="InterPro" id="IPR050924">
    <property type="entry name" value="Peroxiredoxin_BCP/PrxQ"/>
</dbReference>
<evidence type="ECO:0000256" key="4">
    <source>
        <dbReference type="ARBA" id="ARBA00022559"/>
    </source>
</evidence>
<evidence type="ECO:0000259" key="13">
    <source>
        <dbReference type="PROSITE" id="PS51352"/>
    </source>
</evidence>
<organism evidence="14 15">
    <name type="scientific">Streptacidiphilus cavernicola</name>
    <dbReference type="NCBI Taxonomy" id="3342716"/>
    <lineage>
        <taxon>Bacteria</taxon>
        <taxon>Bacillati</taxon>
        <taxon>Actinomycetota</taxon>
        <taxon>Actinomycetes</taxon>
        <taxon>Kitasatosporales</taxon>
        <taxon>Streptomycetaceae</taxon>
        <taxon>Streptacidiphilus</taxon>
    </lineage>
</organism>
<evidence type="ECO:0000256" key="8">
    <source>
        <dbReference type="ARBA" id="ARBA00023284"/>
    </source>
</evidence>
<dbReference type="Gene3D" id="3.40.30.10">
    <property type="entry name" value="Glutaredoxin"/>
    <property type="match status" value="1"/>
</dbReference>
<dbReference type="PANTHER" id="PTHR42801:SF4">
    <property type="entry name" value="AHPC_TSA FAMILY PROTEIN"/>
    <property type="match status" value="1"/>
</dbReference>
<evidence type="ECO:0000313" key="15">
    <source>
        <dbReference type="Proteomes" id="UP001592528"/>
    </source>
</evidence>
<dbReference type="PIRSF" id="PIRSF000239">
    <property type="entry name" value="AHPC"/>
    <property type="match status" value="1"/>
</dbReference>
<keyword evidence="15" id="KW-1185">Reference proteome</keyword>
<keyword evidence="6 14" id="KW-0560">Oxidoreductase</keyword>
<reference evidence="14 15" key="1">
    <citation type="submission" date="2024-09" db="EMBL/GenBank/DDBJ databases">
        <authorList>
            <person name="Lee S.D."/>
        </authorList>
    </citation>
    <scope>NUCLEOTIDE SEQUENCE [LARGE SCALE GENOMIC DNA]</scope>
    <source>
        <strain evidence="14 15">N1-5</strain>
    </source>
</reference>
<dbReference type="RefSeq" id="WP_030261989.1">
    <property type="nucleotide sequence ID" value="NZ_JBHEZZ010000004.1"/>
</dbReference>
<evidence type="ECO:0000256" key="10">
    <source>
        <dbReference type="ARBA" id="ARBA00038489"/>
    </source>
</evidence>
<feature type="domain" description="Thioredoxin" evidence="13">
    <location>
        <begin position="5"/>
        <end position="159"/>
    </location>
</feature>
<dbReference type="GO" id="GO:0140824">
    <property type="term" value="F:thioredoxin-dependent peroxiredoxin activity"/>
    <property type="evidence" value="ECO:0007669"/>
    <property type="project" value="UniProtKB-EC"/>
</dbReference>
<proteinExistence type="inferred from homology"/>
<evidence type="ECO:0000256" key="6">
    <source>
        <dbReference type="ARBA" id="ARBA00023002"/>
    </source>
</evidence>
<evidence type="ECO:0000256" key="5">
    <source>
        <dbReference type="ARBA" id="ARBA00022862"/>
    </source>
</evidence>
<dbReference type="Pfam" id="PF00578">
    <property type="entry name" value="AhpC-TSA"/>
    <property type="match status" value="1"/>
</dbReference>
<evidence type="ECO:0000256" key="1">
    <source>
        <dbReference type="ARBA" id="ARBA00003330"/>
    </source>
</evidence>
<gene>
    <name evidence="14" type="ORF">ACEZDJ_10330</name>
</gene>
<keyword evidence="4 14" id="KW-0575">Peroxidase</keyword>
<comment type="caution">
    <text evidence="14">The sequence shown here is derived from an EMBL/GenBank/DDBJ whole genome shotgun (WGS) entry which is preliminary data.</text>
</comment>
<evidence type="ECO:0000256" key="12">
    <source>
        <dbReference type="ARBA" id="ARBA00049091"/>
    </source>
</evidence>
<keyword evidence="7" id="KW-1015">Disulfide bond</keyword>
<keyword evidence="8" id="KW-0676">Redox-active center</keyword>
<comment type="subunit">
    <text evidence="2">Monomer.</text>
</comment>
<dbReference type="PROSITE" id="PS51352">
    <property type="entry name" value="THIOREDOXIN_2"/>
    <property type="match status" value="1"/>
</dbReference>
<comment type="catalytic activity">
    <reaction evidence="12">
        <text>a hydroperoxide + [thioredoxin]-dithiol = an alcohol + [thioredoxin]-disulfide + H2O</text>
        <dbReference type="Rhea" id="RHEA:62620"/>
        <dbReference type="Rhea" id="RHEA-COMP:10698"/>
        <dbReference type="Rhea" id="RHEA-COMP:10700"/>
        <dbReference type="ChEBI" id="CHEBI:15377"/>
        <dbReference type="ChEBI" id="CHEBI:29950"/>
        <dbReference type="ChEBI" id="CHEBI:30879"/>
        <dbReference type="ChEBI" id="CHEBI:35924"/>
        <dbReference type="ChEBI" id="CHEBI:50058"/>
        <dbReference type="EC" id="1.11.1.24"/>
    </reaction>
</comment>
<dbReference type="SUPFAM" id="SSF52833">
    <property type="entry name" value="Thioredoxin-like"/>
    <property type="match status" value="1"/>
</dbReference>
<accession>A0ABV6UJQ5</accession>
<evidence type="ECO:0000256" key="11">
    <source>
        <dbReference type="ARBA" id="ARBA00041373"/>
    </source>
</evidence>
<dbReference type="InterPro" id="IPR013766">
    <property type="entry name" value="Thioredoxin_domain"/>
</dbReference>
<dbReference type="EMBL" id="JBHEZZ010000004">
    <property type="protein sequence ID" value="MFC1401685.1"/>
    <property type="molecule type" value="Genomic_DNA"/>
</dbReference>
<evidence type="ECO:0000256" key="3">
    <source>
        <dbReference type="ARBA" id="ARBA00013017"/>
    </source>
</evidence>
<dbReference type="InterPro" id="IPR024706">
    <property type="entry name" value="Peroxiredoxin_AhpC-typ"/>
</dbReference>
<dbReference type="CDD" id="cd03017">
    <property type="entry name" value="PRX_BCP"/>
    <property type="match status" value="1"/>
</dbReference>
<dbReference type="Proteomes" id="UP001592528">
    <property type="component" value="Unassembled WGS sequence"/>
</dbReference>
<name>A0ABV6UJQ5_9ACTN</name>
<dbReference type="InterPro" id="IPR000866">
    <property type="entry name" value="AhpC/TSA"/>
</dbReference>
<evidence type="ECO:0000313" key="14">
    <source>
        <dbReference type="EMBL" id="MFC1401685.1"/>
    </source>
</evidence>
<dbReference type="InterPro" id="IPR036249">
    <property type="entry name" value="Thioredoxin-like_sf"/>
</dbReference>
<dbReference type="EC" id="1.11.1.24" evidence="3"/>
<protein>
    <recommendedName>
        <fullName evidence="3">thioredoxin-dependent peroxiredoxin</fullName>
        <ecNumber evidence="3">1.11.1.24</ecNumber>
    </recommendedName>
    <alternativeName>
        <fullName evidence="11">Bacterioferritin comigratory protein</fullName>
    </alternativeName>
    <alternativeName>
        <fullName evidence="9">Thioredoxin peroxidase</fullName>
    </alternativeName>
</protein>
<evidence type="ECO:0000256" key="7">
    <source>
        <dbReference type="ARBA" id="ARBA00023157"/>
    </source>
</evidence>
<comment type="function">
    <text evidence="1">Thiol-specific peroxidase that catalyzes the reduction of hydrogen peroxide and organic hydroperoxides to water and alcohols, respectively. Plays a role in cell protection against oxidative stress by detoxifying peroxides and as sensor of hydrogen peroxide-mediated signaling events.</text>
</comment>
<keyword evidence="5" id="KW-0049">Antioxidant</keyword>
<evidence type="ECO:0000256" key="2">
    <source>
        <dbReference type="ARBA" id="ARBA00011245"/>
    </source>
</evidence>
<comment type="similarity">
    <text evidence="10">Belongs to the peroxiredoxin family. BCP/PrxQ subfamily.</text>
</comment>
<dbReference type="PANTHER" id="PTHR42801">
    <property type="entry name" value="THIOREDOXIN-DEPENDENT PEROXIDE REDUCTASE"/>
    <property type="match status" value="1"/>
</dbReference>
<evidence type="ECO:0000256" key="9">
    <source>
        <dbReference type="ARBA" id="ARBA00032824"/>
    </source>
</evidence>